<dbReference type="CDD" id="cd00383">
    <property type="entry name" value="trans_reg_C"/>
    <property type="match status" value="1"/>
</dbReference>
<keyword evidence="6" id="KW-0804">Transcription</keyword>
<dbReference type="SUPFAM" id="SSF46894">
    <property type="entry name" value="C-terminal effector domain of the bipartite response regulators"/>
    <property type="match status" value="1"/>
</dbReference>
<dbReference type="Gene3D" id="1.10.10.10">
    <property type="entry name" value="Winged helix-like DNA-binding domain superfamily/Winged helix DNA-binding domain"/>
    <property type="match status" value="1"/>
</dbReference>
<evidence type="ECO:0000256" key="7">
    <source>
        <dbReference type="ARBA" id="ARBA00024867"/>
    </source>
</evidence>
<dbReference type="InterPro" id="IPR001789">
    <property type="entry name" value="Sig_transdc_resp-reg_receiver"/>
</dbReference>
<sequence>MVYLVEDDENIRELVTYTLNSQGIETESFERPSKFWKAMQQEIPSLFLLDIMLPEEDGLSILKKIKNTSQTKKLPVIMLTAKGSEYDIVLGLDSGADDYIAKPFRMMELISRVRAALRRSDLKEQERVKEYQFGKIYVCPSRHIVSVDGKEISLTLKEFELLCVLLSEQETVFSRSKLLDRIWGYEFDGESRTVDVHVRTLRQKLGDAGDCIKTVRGVGYKIGGKAS</sequence>
<protein>
    <recommendedName>
        <fullName evidence="1">Stage 0 sporulation protein A homolog</fullName>
    </recommendedName>
</protein>
<proteinExistence type="predicted"/>
<feature type="domain" description="OmpR/PhoB-type" evidence="11">
    <location>
        <begin position="128"/>
        <end position="224"/>
    </location>
</feature>
<keyword evidence="2 8" id="KW-0597">Phosphoprotein</keyword>
<evidence type="ECO:0000256" key="8">
    <source>
        <dbReference type="PROSITE-ProRule" id="PRU00169"/>
    </source>
</evidence>
<keyword evidence="5 9" id="KW-0238">DNA-binding</keyword>
<evidence type="ECO:0000256" key="3">
    <source>
        <dbReference type="ARBA" id="ARBA00023012"/>
    </source>
</evidence>
<keyword evidence="13" id="KW-1185">Reference proteome</keyword>
<feature type="DNA-binding region" description="OmpR/PhoB-type" evidence="9">
    <location>
        <begin position="128"/>
        <end position="224"/>
    </location>
</feature>
<dbReference type="InterPro" id="IPR016032">
    <property type="entry name" value="Sig_transdc_resp-reg_C-effctor"/>
</dbReference>
<dbReference type="PANTHER" id="PTHR48111:SF21">
    <property type="entry name" value="DNA-BINDING DUAL MASTER TRANSCRIPTIONAL REGULATOR RPAA"/>
    <property type="match status" value="1"/>
</dbReference>
<dbReference type="InterPro" id="IPR001867">
    <property type="entry name" value="OmpR/PhoB-type_DNA-bd"/>
</dbReference>
<dbReference type="Proteomes" id="UP000661649">
    <property type="component" value="Unassembled WGS sequence"/>
</dbReference>
<dbReference type="Pfam" id="PF00486">
    <property type="entry name" value="Trans_reg_C"/>
    <property type="match status" value="1"/>
</dbReference>
<dbReference type="Gene3D" id="6.10.250.690">
    <property type="match status" value="1"/>
</dbReference>
<evidence type="ECO:0000256" key="2">
    <source>
        <dbReference type="ARBA" id="ARBA00022553"/>
    </source>
</evidence>
<organism evidence="12 13">
    <name type="scientific">Blautia stercoris</name>
    <dbReference type="NCBI Taxonomy" id="871664"/>
    <lineage>
        <taxon>Bacteria</taxon>
        <taxon>Bacillati</taxon>
        <taxon>Bacillota</taxon>
        <taxon>Clostridia</taxon>
        <taxon>Lachnospirales</taxon>
        <taxon>Lachnospiraceae</taxon>
        <taxon>Blautia</taxon>
    </lineage>
</organism>
<comment type="function">
    <text evidence="7">May play the central regulatory role in sporulation. It may be an element of the effector pathway responsible for the activation of sporulation genes in response to nutritional stress. Spo0A may act in concert with spo0H (a sigma factor) to control the expression of some genes that are critical to the sporulation process.</text>
</comment>
<evidence type="ECO:0000256" key="4">
    <source>
        <dbReference type="ARBA" id="ARBA00023015"/>
    </source>
</evidence>
<evidence type="ECO:0000256" key="9">
    <source>
        <dbReference type="PROSITE-ProRule" id="PRU01091"/>
    </source>
</evidence>
<comment type="caution">
    <text evidence="12">The sequence shown here is derived from an EMBL/GenBank/DDBJ whole genome shotgun (WGS) entry which is preliminary data.</text>
</comment>
<reference evidence="12 13" key="1">
    <citation type="submission" date="2020-08" db="EMBL/GenBank/DDBJ databases">
        <title>Genome public.</title>
        <authorList>
            <person name="Liu C."/>
            <person name="Sun Q."/>
        </authorList>
    </citation>
    <scope>NUCLEOTIDE SEQUENCE [LARGE SCALE GENOMIC DNA]</scope>
    <source>
        <strain evidence="12 13">3_YM_SP_D4_24.mj</strain>
    </source>
</reference>
<accession>A0ABR7PD80</accession>
<evidence type="ECO:0000313" key="12">
    <source>
        <dbReference type="EMBL" id="MBC8629222.1"/>
    </source>
</evidence>
<keyword evidence="3" id="KW-0902">Two-component regulatory system</keyword>
<dbReference type="PROSITE" id="PS50110">
    <property type="entry name" value="RESPONSE_REGULATORY"/>
    <property type="match status" value="1"/>
</dbReference>
<dbReference type="InterPro" id="IPR011006">
    <property type="entry name" value="CheY-like_superfamily"/>
</dbReference>
<dbReference type="SUPFAM" id="SSF52172">
    <property type="entry name" value="CheY-like"/>
    <property type="match status" value="1"/>
</dbReference>
<feature type="domain" description="Response regulatory" evidence="10">
    <location>
        <begin position="1"/>
        <end position="117"/>
    </location>
</feature>
<evidence type="ECO:0000259" key="10">
    <source>
        <dbReference type="PROSITE" id="PS50110"/>
    </source>
</evidence>
<dbReference type="Pfam" id="PF00072">
    <property type="entry name" value="Response_reg"/>
    <property type="match status" value="1"/>
</dbReference>
<dbReference type="InterPro" id="IPR036388">
    <property type="entry name" value="WH-like_DNA-bd_sf"/>
</dbReference>
<evidence type="ECO:0000256" key="6">
    <source>
        <dbReference type="ARBA" id="ARBA00023163"/>
    </source>
</evidence>
<evidence type="ECO:0000256" key="5">
    <source>
        <dbReference type="ARBA" id="ARBA00023125"/>
    </source>
</evidence>
<dbReference type="PANTHER" id="PTHR48111">
    <property type="entry name" value="REGULATOR OF RPOS"/>
    <property type="match status" value="1"/>
</dbReference>
<feature type="modified residue" description="4-aspartylphosphate" evidence="8">
    <location>
        <position position="50"/>
    </location>
</feature>
<dbReference type="PROSITE" id="PS51755">
    <property type="entry name" value="OMPR_PHOB"/>
    <property type="match status" value="1"/>
</dbReference>
<name>A0ABR7PD80_9FIRM</name>
<dbReference type="Gene3D" id="3.40.50.2300">
    <property type="match status" value="1"/>
</dbReference>
<evidence type="ECO:0000256" key="1">
    <source>
        <dbReference type="ARBA" id="ARBA00018672"/>
    </source>
</evidence>
<gene>
    <name evidence="12" type="ORF">H8712_11460</name>
</gene>
<dbReference type="SMART" id="SM00448">
    <property type="entry name" value="REC"/>
    <property type="match status" value="1"/>
</dbReference>
<evidence type="ECO:0000313" key="13">
    <source>
        <dbReference type="Proteomes" id="UP000661649"/>
    </source>
</evidence>
<dbReference type="InterPro" id="IPR039420">
    <property type="entry name" value="WalR-like"/>
</dbReference>
<dbReference type="EMBL" id="JACRTP010000004">
    <property type="protein sequence ID" value="MBC8629222.1"/>
    <property type="molecule type" value="Genomic_DNA"/>
</dbReference>
<evidence type="ECO:0000259" key="11">
    <source>
        <dbReference type="PROSITE" id="PS51755"/>
    </source>
</evidence>
<dbReference type="RefSeq" id="WP_187558914.1">
    <property type="nucleotide sequence ID" value="NZ_JACRTP010000004.1"/>
</dbReference>
<dbReference type="SMART" id="SM00862">
    <property type="entry name" value="Trans_reg_C"/>
    <property type="match status" value="1"/>
</dbReference>
<keyword evidence="4" id="KW-0805">Transcription regulation</keyword>